<protein>
    <submittedName>
        <fullName evidence="5">DUF2207 domain-containing protein</fullName>
    </submittedName>
</protein>
<name>A0A9J6RF95_9BACI</name>
<accession>A0A9J6RF95</accession>
<proteinExistence type="predicted"/>
<feature type="chain" id="PRO_5039929452" evidence="2">
    <location>
        <begin position="30"/>
        <end position="569"/>
    </location>
</feature>
<dbReference type="InterPro" id="IPR048389">
    <property type="entry name" value="YciQ-like_C"/>
</dbReference>
<reference evidence="5" key="1">
    <citation type="submission" date="2022-11" db="EMBL/GenBank/DDBJ databases">
        <title>WGS of Natronobacillus azotifigens 24KS-1, an anaerobic diazotrophic haloalkaliphile from soda-rich habitats.</title>
        <authorList>
            <person name="Sorokin D.Y."/>
            <person name="Merkel A.Y."/>
        </authorList>
    </citation>
    <scope>NUCLEOTIDE SEQUENCE</scope>
    <source>
        <strain evidence="5">24KS-1</strain>
    </source>
</reference>
<dbReference type="Pfam" id="PF20990">
    <property type="entry name" value="DUF2207_C"/>
    <property type="match status" value="1"/>
</dbReference>
<keyword evidence="1" id="KW-1133">Transmembrane helix</keyword>
<feature type="domain" description="DUF2207" evidence="3">
    <location>
        <begin position="32"/>
        <end position="183"/>
    </location>
</feature>
<comment type="caution">
    <text evidence="5">The sequence shown here is derived from an EMBL/GenBank/DDBJ whole genome shotgun (WGS) entry which is preliminary data.</text>
</comment>
<feature type="domain" description="Predicted membrane protein YciQ-like C-terminal" evidence="4">
    <location>
        <begin position="450"/>
        <end position="506"/>
    </location>
</feature>
<dbReference type="Proteomes" id="UP001084197">
    <property type="component" value="Unassembled WGS sequence"/>
</dbReference>
<evidence type="ECO:0000313" key="5">
    <source>
        <dbReference type="EMBL" id="MCZ0704426.1"/>
    </source>
</evidence>
<evidence type="ECO:0000259" key="4">
    <source>
        <dbReference type="Pfam" id="PF20990"/>
    </source>
</evidence>
<feature type="signal peptide" evidence="2">
    <location>
        <begin position="1"/>
        <end position="29"/>
    </location>
</feature>
<evidence type="ECO:0000256" key="1">
    <source>
        <dbReference type="SAM" id="Phobius"/>
    </source>
</evidence>
<sequence length="569" mass="64867">MRKNAPKFLFALFVLFALSAAFCGTAVYANSMSLLDYHIELQEDGSGVITETRHMYLTEDTEIYIVMENLGGSEVTNFHVSDFGEPLSFEPNWDIDASREEKAGKYGIVETNNGQELSWGIGEYGEHEYTVSYTISGMVRQLEDGQGMNWRFFDGRNNINPEEVTITITGSHPFTQEYTKIWGFGFAGEIHLENGDLVGWSNTELSDRNHITILMQFLDNPFQPTLSLERTLSEQEEDAKDGSSYNDPHNDPSDTVLFVVIGIFIFIIVLFTSIYTSLRHRAIQRENPLVTGKKRRLMNEGKYYREVPYKYASITDVAYLLQRVGKGEVEDYFSAFMLKWLKEQRITYTTKSTGRKLNKKSSTIQVNRGELNYDAPSLEKKFWNVITSAADSDGKLYEKKLKNWTEINYKKITDIKLELDSQSKERLFDQDYLIEKRVDIMNIFPTTIIKSTPKGEELFNNLIQFENYLDDFSLLNEREVKEVVMWEDLLIWASLYGLADQVSKQLEKFHPQYINNTQITYTDIYLMRMYTRSFTKGYESGYSAASGGGGSTSIGGGGGSFGGGGGGSR</sequence>
<gene>
    <name evidence="5" type="ORF">OWO01_14545</name>
</gene>
<evidence type="ECO:0000256" key="2">
    <source>
        <dbReference type="SAM" id="SignalP"/>
    </source>
</evidence>
<keyword evidence="6" id="KW-1185">Reference proteome</keyword>
<keyword evidence="1" id="KW-0812">Transmembrane</keyword>
<dbReference type="Pfam" id="PF09972">
    <property type="entry name" value="DUF2207"/>
    <property type="match status" value="1"/>
</dbReference>
<feature type="transmembrane region" description="Helical" evidence="1">
    <location>
        <begin position="256"/>
        <end position="278"/>
    </location>
</feature>
<keyword evidence="2" id="KW-0732">Signal</keyword>
<evidence type="ECO:0000313" key="6">
    <source>
        <dbReference type="Proteomes" id="UP001084197"/>
    </source>
</evidence>
<organism evidence="5 6">
    <name type="scientific">Natronobacillus azotifigens</name>
    <dbReference type="NCBI Taxonomy" id="472978"/>
    <lineage>
        <taxon>Bacteria</taxon>
        <taxon>Bacillati</taxon>
        <taxon>Bacillota</taxon>
        <taxon>Bacilli</taxon>
        <taxon>Bacillales</taxon>
        <taxon>Bacillaceae</taxon>
        <taxon>Natronobacillus</taxon>
    </lineage>
</organism>
<dbReference type="EMBL" id="JAPRAT010000036">
    <property type="protein sequence ID" value="MCZ0704426.1"/>
    <property type="molecule type" value="Genomic_DNA"/>
</dbReference>
<evidence type="ECO:0000259" key="3">
    <source>
        <dbReference type="Pfam" id="PF09972"/>
    </source>
</evidence>
<dbReference type="InterPro" id="IPR018702">
    <property type="entry name" value="DUF2207"/>
</dbReference>
<dbReference type="RefSeq" id="WP_268781198.1">
    <property type="nucleotide sequence ID" value="NZ_JAPRAT010000036.1"/>
</dbReference>
<dbReference type="AlphaFoldDB" id="A0A9J6RF95"/>
<keyword evidence="1" id="KW-0472">Membrane</keyword>